<dbReference type="KEGG" id="run:DR864_13060"/>
<dbReference type="InterPro" id="IPR050259">
    <property type="entry name" value="SDR"/>
</dbReference>
<gene>
    <name evidence="2" type="ORF">DR864_13060</name>
</gene>
<dbReference type="InterPro" id="IPR002347">
    <property type="entry name" value="SDR_fam"/>
</dbReference>
<name>A0A344TIZ6_9BACT</name>
<organism evidence="2 3">
    <name type="scientific">Runella rosea</name>
    <dbReference type="NCBI Taxonomy" id="2259595"/>
    <lineage>
        <taxon>Bacteria</taxon>
        <taxon>Pseudomonadati</taxon>
        <taxon>Bacteroidota</taxon>
        <taxon>Cytophagia</taxon>
        <taxon>Cytophagales</taxon>
        <taxon>Spirosomataceae</taxon>
        <taxon>Runella</taxon>
    </lineage>
</organism>
<comment type="similarity">
    <text evidence="1">Belongs to the short-chain dehydrogenases/reductases (SDR) family.</text>
</comment>
<dbReference type="CDD" id="cd05233">
    <property type="entry name" value="SDR_c"/>
    <property type="match status" value="1"/>
</dbReference>
<dbReference type="SUPFAM" id="SSF51735">
    <property type="entry name" value="NAD(P)-binding Rossmann-fold domains"/>
    <property type="match status" value="1"/>
</dbReference>
<dbReference type="AlphaFoldDB" id="A0A344TIZ6"/>
<dbReference type="InterPro" id="IPR020904">
    <property type="entry name" value="Sc_DH/Rdtase_CS"/>
</dbReference>
<evidence type="ECO:0000313" key="2">
    <source>
        <dbReference type="EMBL" id="AXE18617.1"/>
    </source>
</evidence>
<dbReference type="OrthoDB" id="9788235at2"/>
<sequence length="254" mass="27572">MLSERLNLSGKTAVVTGSSQGIGKAIAIALAEYGANVIIHYRTERKDAEQTVKEMNQPKGKVPIVKADFSKKDGVKNFFRSVAKVTDTVDILVINASVQVAKDWQEVTESEFDFQVNANFKSTLLLMQQFAPAMIQKGWGRILTIGSVQQVKPHPAMIVYAATKSAVFNLVKNVALQLADKGITVNNLAPGIIDTPRIQEPVPKMEKRIAQRMTTPEGGMGLPEDCAGMAVFLCSDAGRYITGQNLFVDGGMSL</sequence>
<dbReference type="FunFam" id="3.40.50.720:FF:000084">
    <property type="entry name" value="Short-chain dehydrogenase reductase"/>
    <property type="match status" value="1"/>
</dbReference>
<protein>
    <submittedName>
        <fullName evidence="2">Short-chain dehydrogenase</fullName>
    </submittedName>
</protein>
<dbReference type="PRINTS" id="PR00080">
    <property type="entry name" value="SDRFAMILY"/>
</dbReference>
<dbReference type="RefSeq" id="WP_114067400.1">
    <property type="nucleotide sequence ID" value="NZ_CP030850.1"/>
</dbReference>
<dbReference type="PROSITE" id="PS00061">
    <property type="entry name" value="ADH_SHORT"/>
    <property type="match status" value="1"/>
</dbReference>
<accession>A0A344TIZ6</accession>
<reference evidence="2 3" key="1">
    <citation type="submission" date="2018-07" db="EMBL/GenBank/DDBJ databases">
        <title>Genome sequencing of Runella.</title>
        <authorList>
            <person name="Baek M.-G."/>
            <person name="Yi H."/>
        </authorList>
    </citation>
    <scope>NUCLEOTIDE SEQUENCE [LARGE SCALE GENOMIC DNA]</scope>
    <source>
        <strain evidence="2 3">HYN0085</strain>
    </source>
</reference>
<dbReference type="Proteomes" id="UP000251993">
    <property type="component" value="Chromosome"/>
</dbReference>
<keyword evidence="3" id="KW-1185">Reference proteome</keyword>
<dbReference type="PANTHER" id="PTHR42879">
    <property type="entry name" value="3-OXOACYL-(ACYL-CARRIER-PROTEIN) REDUCTASE"/>
    <property type="match status" value="1"/>
</dbReference>
<evidence type="ECO:0000256" key="1">
    <source>
        <dbReference type="ARBA" id="ARBA00006484"/>
    </source>
</evidence>
<proteinExistence type="inferred from homology"/>
<dbReference type="InterPro" id="IPR036291">
    <property type="entry name" value="NAD(P)-bd_dom_sf"/>
</dbReference>
<evidence type="ECO:0000313" key="3">
    <source>
        <dbReference type="Proteomes" id="UP000251993"/>
    </source>
</evidence>
<dbReference type="Pfam" id="PF13561">
    <property type="entry name" value="adh_short_C2"/>
    <property type="match status" value="1"/>
</dbReference>
<dbReference type="PRINTS" id="PR00081">
    <property type="entry name" value="GDHRDH"/>
</dbReference>
<dbReference type="GO" id="GO:0032787">
    <property type="term" value="P:monocarboxylic acid metabolic process"/>
    <property type="evidence" value="ECO:0007669"/>
    <property type="project" value="UniProtKB-ARBA"/>
</dbReference>
<dbReference type="Gene3D" id="3.40.50.720">
    <property type="entry name" value="NAD(P)-binding Rossmann-like Domain"/>
    <property type="match status" value="1"/>
</dbReference>
<dbReference type="EMBL" id="CP030850">
    <property type="protein sequence ID" value="AXE18617.1"/>
    <property type="molecule type" value="Genomic_DNA"/>
</dbReference>